<reference evidence="3 4" key="1">
    <citation type="submission" date="2017-02" db="EMBL/GenBank/DDBJ databases">
        <authorList>
            <person name="Peterson S.W."/>
        </authorList>
    </citation>
    <scope>NUCLEOTIDE SEQUENCE [LARGE SCALE GENOMIC DNA]</scope>
    <source>
        <strain evidence="3 4">DSM 16080</strain>
    </source>
</reference>
<evidence type="ECO:0000256" key="1">
    <source>
        <dbReference type="SAM" id="MobiDB-lite"/>
    </source>
</evidence>
<dbReference type="OrthoDB" id="5438555at2"/>
<feature type="signal peptide" evidence="2">
    <location>
        <begin position="1"/>
        <end position="26"/>
    </location>
</feature>
<dbReference type="Pfam" id="PF13174">
    <property type="entry name" value="TPR_6"/>
    <property type="match status" value="2"/>
</dbReference>
<evidence type="ECO:0000256" key="2">
    <source>
        <dbReference type="SAM" id="SignalP"/>
    </source>
</evidence>
<protein>
    <recommendedName>
        <fullName evidence="5">Tetratricopeptide repeat-containing protein</fullName>
    </recommendedName>
</protein>
<keyword evidence="2" id="KW-0732">Signal</keyword>
<dbReference type="InterPro" id="IPR011990">
    <property type="entry name" value="TPR-like_helical_dom_sf"/>
</dbReference>
<keyword evidence="4" id="KW-1185">Reference proteome</keyword>
<dbReference type="RefSeq" id="WP_144019211.1">
    <property type="nucleotide sequence ID" value="NZ_FUYC01000003.1"/>
</dbReference>
<evidence type="ECO:0008006" key="5">
    <source>
        <dbReference type="Google" id="ProtNLM"/>
    </source>
</evidence>
<proteinExistence type="predicted"/>
<dbReference type="AlphaFoldDB" id="A0A1T4WNX2"/>
<dbReference type="InterPro" id="IPR019734">
    <property type="entry name" value="TPR_rpt"/>
</dbReference>
<sequence length="748" mass="83526">MHRYLACFLCLMILAGAVCCPHLVLGGPTTSGVEPSLDTETTSQVVEASPLAEEQSDFVEVESEPALEASDDGVAPPSPPRNVNDQTYEDWLERYRAWDKLDSVYAGQDERPQAILRRIENLLQAAQPSKAMQLIESAPPFEERSLEARRLWHGGQALRALGAPDKAVVWFVRAAGSLPQERVPKVFQAEYELNTIWVDVFRNLFWTYISTYSVNREAQKAFLQQMLEVGQVAWPDVSFWGTAKSVFNQTVTGASNAEDQRENKVFFVQRRDRSCIVQALARTALGVPDATVPLEQISNESLRTFWSDVCAVLDGKTVASHADLYQEGQYPKALAFVQDTYLKQLLNNRGQWIYSTSDHRLSVFASNLLVLGAFRANELLQSGEAEKLLPDSQPLDGVGPLRLGLAFSVGDASSARAEWDALQVEELPLALRLAGMIWFHLPVSHVSSQSLAEAPVNRLLSLLASAAGNSPDQPHSAPFWVQPGSTQLLQTMLTQWPLDRELVLASWQVLWEANPTTGLARRAAYLYPQHALGMQCSLFLADKAVKAKQLRLAGYYLDMVPEQPEDRRLLARRLEVLADFQVAQEDMAAAYAAYQRLLETGEPISDITRLKIAFLMQQLGDLEGGKENLLRLWEKKDTFDTAMQAEILFYLAEGEAALGNRDQALDHYLKLAWQYPQESMWALTAMYRSASIYEDRQEYEPAARLLRTVIKNAETTKQRDAAKARLESIEGKMGKPVEAGAGALPYPF</sequence>
<dbReference type="STRING" id="1121449.SAMN02745704_01244"/>
<evidence type="ECO:0000313" key="4">
    <source>
        <dbReference type="Proteomes" id="UP000190027"/>
    </source>
</evidence>
<dbReference type="SUPFAM" id="SSF48452">
    <property type="entry name" value="TPR-like"/>
    <property type="match status" value="1"/>
</dbReference>
<name>A0A1T4WNX2_9BACT</name>
<feature type="chain" id="PRO_5012910899" description="Tetratricopeptide repeat-containing protein" evidence="2">
    <location>
        <begin position="27"/>
        <end position="748"/>
    </location>
</feature>
<gene>
    <name evidence="3" type="ORF">SAMN02745704_01244</name>
</gene>
<dbReference type="EMBL" id="FUYC01000003">
    <property type="protein sequence ID" value="SKA79053.1"/>
    <property type="molecule type" value="Genomic_DNA"/>
</dbReference>
<dbReference type="Proteomes" id="UP000190027">
    <property type="component" value="Unassembled WGS sequence"/>
</dbReference>
<accession>A0A1T4WNX2</accession>
<feature type="region of interest" description="Disordered" evidence="1">
    <location>
        <begin position="63"/>
        <end position="86"/>
    </location>
</feature>
<organism evidence="3 4">
    <name type="scientific">Paucidesulfovibrio gracilis DSM 16080</name>
    <dbReference type="NCBI Taxonomy" id="1121449"/>
    <lineage>
        <taxon>Bacteria</taxon>
        <taxon>Pseudomonadati</taxon>
        <taxon>Thermodesulfobacteriota</taxon>
        <taxon>Desulfovibrionia</taxon>
        <taxon>Desulfovibrionales</taxon>
        <taxon>Desulfovibrionaceae</taxon>
        <taxon>Paucidesulfovibrio</taxon>
    </lineage>
</organism>
<dbReference type="Gene3D" id="1.25.40.10">
    <property type="entry name" value="Tetratricopeptide repeat domain"/>
    <property type="match status" value="1"/>
</dbReference>
<evidence type="ECO:0000313" key="3">
    <source>
        <dbReference type="EMBL" id="SKA79053.1"/>
    </source>
</evidence>